<dbReference type="EMBL" id="LUGH01000024">
    <property type="protein sequence ID" value="OBZ91048.1"/>
    <property type="molecule type" value="Genomic_DNA"/>
</dbReference>
<name>A0A1C7NPU4_9FUNG</name>
<accession>A0A1C7NPU4</accession>
<organism evidence="1 2">
    <name type="scientific">Choanephora cucurbitarum</name>
    <dbReference type="NCBI Taxonomy" id="101091"/>
    <lineage>
        <taxon>Eukaryota</taxon>
        <taxon>Fungi</taxon>
        <taxon>Fungi incertae sedis</taxon>
        <taxon>Mucoromycota</taxon>
        <taxon>Mucoromycotina</taxon>
        <taxon>Mucoromycetes</taxon>
        <taxon>Mucorales</taxon>
        <taxon>Mucorineae</taxon>
        <taxon>Choanephoraceae</taxon>
        <taxon>Choanephoroideae</taxon>
        <taxon>Choanephora</taxon>
    </lineage>
</organism>
<proteinExistence type="predicted"/>
<evidence type="ECO:0000313" key="1">
    <source>
        <dbReference type="EMBL" id="OBZ91048.1"/>
    </source>
</evidence>
<dbReference type="InParanoid" id="A0A1C7NPU4"/>
<dbReference type="AlphaFoldDB" id="A0A1C7NPU4"/>
<reference evidence="1 2" key="1">
    <citation type="submission" date="2016-03" db="EMBL/GenBank/DDBJ databases">
        <title>Choanephora cucurbitarum.</title>
        <authorList>
            <person name="Min B."/>
            <person name="Park H."/>
            <person name="Park J.-H."/>
            <person name="Shin H.-D."/>
            <person name="Choi I.-G."/>
        </authorList>
    </citation>
    <scope>NUCLEOTIDE SEQUENCE [LARGE SCALE GENOMIC DNA]</scope>
    <source>
        <strain evidence="1 2">KUS-F28377</strain>
    </source>
</reference>
<comment type="caution">
    <text evidence="1">The sequence shown here is derived from an EMBL/GenBank/DDBJ whole genome shotgun (WGS) entry which is preliminary data.</text>
</comment>
<sequence>MAREATSIRMNCYCQTKTTLKSNTLKSSDYYNTAELHNIVLYSSNEAISKLWLPKKKTKASS</sequence>
<dbReference type="Proteomes" id="UP000093000">
    <property type="component" value="Unassembled WGS sequence"/>
</dbReference>
<keyword evidence="2" id="KW-1185">Reference proteome</keyword>
<evidence type="ECO:0000313" key="2">
    <source>
        <dbReference type="Proteomes" id="UP000093000"/>
    </source>
</evidence>
<gene>
    <name evidence="1" type="ORF">A0J61_00913</name>
</gene>
<protein>
    <submittedName>
        <fullName evidence="1">Uncharacterized protein</fullName>
    </submittedName>
</protein>